<evidence type="ECO:0000313" key="1">
    <source>
        <dbReference type="EMBL" id="KAI4366871.1"/>
    </source>
</evidence>
<accession>A0ACB9QK49</accession>
<dbReference type="Proteomes" id="UP001057402">
    <property type="component" value="Chromosome 6"/>
</dbReference>
<gene>
    <name evidence="1" type="ORF">MLD38_022681</name>
</gene>
<evidence type="ECO:0000313" key="2">
    <source>
        <dbReference type="Proteomes" id="UP001057402"/>
    </source>
</evidence>
<keyword evidence="2" id="KW-1185">Reference proteome</keyword>
<comment type="caution">
    <text evidence="1">The sequence shown here is derived from an EMBL/GenBank/DDBJ whole genome shotgun (WGS) entry which is preliminary data.</text>
</comment>
<protein>
    <submittedName>
        <fullName evidence="1">Uncharacterized protein</fullName>
    </submittedName>
</protein>
<name>A0ACB9QK49_9MYRT</name>
<dbReference type="EMBL" id="CM042885">
    <property type="protein sequence ID" value="KAI4366871.1"/>
    <property type="molecule type" value="Genomic_DNA"/>
</dbReference>
<sequence length="496" mass="52935">MEKPGGTRAPPQPTIPVDEDGRATSFRPFTASSPHMLAFHLAWLSLFSNFFSTFSIPPLLPVIRHDLGLTPEDIGRAGIASFAGAILSRFVMGPVCDAVGPRVASASLSLLTAPFVLSAGLVTGPGSFILVRFLVGFSIANFVSNQFWISSMFAPSVVGLANGVSAGWANVGSGLTQLVMPLVFHLLTNAFHVSSHTAWRASFVVPALFQTMTAFLVLSFGQDMPRGTFRQHKPIQPQPHQANHFHTVNNFHDKNPNSNFNSNNNNGDDDDDSIWAVLWNGLSNYRGWILALTYGYSFGAELTTDNVIAGYFYERFGVGVQTAGVLAALFGTANCISRPMGGVVSDEMGRRFGMRGRLWALWVTQTAAGVACVALGRAGSLSVAATVVCCFGLLVQAAAGMTFGIVPFVSKRSLGVVSGLTGSGGTTGAVVMQLLLFSGSQRFSKETGISLMGLMIIAFTLPIALVRFPRLGGMFRGPSLVGQEVSSEEHYRLLPR</sequence>
<organism evidence="1 2">
    <name type="scientific">Melastoma candidum</name>
    <dbReference type="NCBI Taxonomy" id="119954"/>
    <lineage>
        <taxon>Eukaryota</taxon>
        <taxon>Viridiplantae</taxon>
        <taxon>Streptophyta</taxon>
        <taxon>Embryophyta</taxon>
        <taxon>Tracheophyta</taxon>
        <taxon>Spermatophyta</taxon>
        <taxon>Magnoliopsida</taxon>
        <taxon>eudicotyledons</taxon>
        <taxon>Gunneridae</taxon>
        <taxon>Pentapetalae</taxon>
        <taxon>rosids</taxon>
        <taxon>malvids</taxon>
        <taxon>Myrtales</taxon>
        <taxon>Melastomataceae</taxon>
        <taxon>Melastomatoideae</taxon>
        <taxon>Melastomateae</taxon>
        <taxon>Melastoma</taxon>
    </lineage>
</organism>
<proteinExistence type="predicted"/>
<reference evidence="2" key="1">
    <citation type="journal article" date="2023" name="Front. Plant Sci.">
        <title>Chromosomal-level genome assembly of Melastoma candidum provides insights into trichome evolution.</title>
        <authorList>
            <person name="Zhong Y."/>
            <person name="Wu W."/>
            <person name="Sun C."/>
            <person name="Zou P."/>
            <person name="Liu Y."/>
            <person name="Dai S."/>
            <person name="Zhou R."/>
        </authorList>
    </citation>
    <scope>NUCLEOTIDE SEQUENCE [LARGE SCALE GENOMIC DNA]</scope>
</reference>